<evidence type="ECO:0000256" key="2">
    <source>
        <dbReference type="ARBA" id="ARBA00023015"/>
    </source>
</evidence>
<accession>A0ABQ1UZM8</accession>
<dbReference type="Pfam" id="PF04542">
    <property type="entry name" value="Sigma70_r2"/>
    <property type="match status" value="1"/>
</dbReference>
<evidence type="ECO:0000313" key="7">
    <source>
        <dbReference type="EMBL" id="GGF31980.1"/>
    </source>
</evidence>
<feature type="domain" description="RNA polymerase sigma factor 70 region 4 type 2" evidence="6">
    <location>
        <begin position="139"/>
        <end position="190"/>
    </location>
</feature>
<sequence>MGSEETMLNQNPEPMNYEGLNDTQLWKLISADDRKAFGYSFNLYSKDLFRYGQKFTSARQVVEDAIQDVFLDLWHKRKTTSIDTSIKFYLFTAFRREIIRKLSRFRLQEPMDYFAPDHLLEASHMEGIILQQGKNESNQKLYKAIKNLSERQREAVYLRFFADLTYKEISDMMGISVEALYNLIFKSIKLLKESLRERVHYQTK</sequence>
<dbReference type="Pfam" id="PF08281">
    <property type="entry name" value="Sigma70_r4_2"/>
    <property type="match status" value="1"/>
</dbReference>
<evidence type="ECO:0000256" key="1">
    <source>
        <dbReference type="ARBA" id="ARBA00010641"/>
    </source>
</evidence>
<proteinExistence type="inferred from homology"/>
<reference evidence="8" key="1">
    <citation type="journal article" date="2019" name="Int. J. Syst. Evol. Microbiol.">
        <title>The Global Catalogue of Microorganisms (GCM) 10K type strain sequencing project: providing services to taxonomists for standard genome sequencing and annotation.</title>
        <authorList>
            <consortium name="The Broad Institute Genomics Platform"/>
            <consortium name="The Broad Institute Genome Sequencing Center for Infectious Disease"/>
            <person name="Wu L."/>
            <person name="Ma J."/>
        </authorList>
    </citation>
    <scope>NUCLEOTIDE SEQUENCE [LARGE SCALE GENOMIC DNA]</scope>
    <source>
        <strain evidence="8">CGMCC 1.15407</strain>
    </source>
</reference>
<dbReference type="CDD" id="cd06171">
    <property type="entry name" value="Sigma70_r4"/>
    <property type="match status" value="1"/>
</dbReference>
<comment type="caution">
    <text evidence="7">The sequence shown here is derived from an EMBL/GenBank/DDBJ whole genome shotgun (WGS) entry which is preliminary data.</text>
</comment>
<dbReference type="SUPFAM" id="SSF88659">
    <property type="entry name" value="Sigma3 and sigma4 domains of RNA polymerase sigma factors"/>
    <property type="match status" value="1"/>
</dbReference>
<name>A0ABQ1UZM8_9BACT</name>
<dbReference type="Gene3D" id="1.10.10.10">
    <property type="entry name" value="Winged helix-like DNA-binding domain superfamily/Winged helix DNA-binding domain"/>
    <property type="match status" value="1"/>
</dbReference>
<dbReference type="InterPro" id="IPR036388">
    <property type="entry name" value="WH-like_DNA-bd_sf"/>
</dbReference>
<evidence type="ECO:0000256" key="3">
    <source>
        <dbReference type="ARBA" id="ARBA00023082"/>
    </source>
</evidence>
<evidence type="ECO:0000259" key="5">
    <source>
        <dbReference type="Pfam" id="PF04542"/>
    </source>
</evidence>
<keyword evidence="7" id="KW-0240">DNA-directed RNA polymerase</keyword>
<dbReference type="SUPFAM" id="SSF88946">
    <property type="entry name" value="Sigma2 domain of RNA polymerase sigma factors"/>
    <property type="match status" value="1"/>
</dbReference>
<dbReference type="InterPro" id="IPR013325">
    <property type="entry name" value="RNA_pol_sigma_r2"/>
</dbReference>
<keyword evidence="8" id="KW-1185">Reference proteome</keyword>
<dbReference type="InterPro" id="IPR013249">
    <property type="entry name" value="RNA_pol_sigma70_r4_t2"/>
</dbReference>
<dbReference type="PANTHER" id="PTHR43133">
    <property type="entry name" value="RNA POLYMERASE ECF-TYPE SIGMA FACTO"/>
    <property type="match status" value="1"/>
</dbReference>
<dbReference type="Gene3D" id="1.10.1740.10">
    <property type="match status" value="1"/>
</dbReference>
<keyword evidence="2" id="KW-0805">Transcription regulation</keyword>
<dbReference type="NCBIfam" id="TIGR02937">
    <property type="entry name" value="sigma70-ECF"/>
    <property type="match status" value="1"/>
</dbReference>
<organism evidence="7 8">
    <name type="scientific">Echinicola rosea</name>
    <dbReference type="NCBI Taxonomy" id="1807691"/>
    <lineage>
        <taxon>Bacteria</taxon>
        <taxon>Pseudomonadati</taxon>
        <taxon>Bacteroidota</taxon>
        <taxon>Cytophagia</taxon>
        <taxon>Cytophagales</taxon>
        <taxon>Cyclobacteriaceae</taxon>
        <taxon>Echinicola</taxon>
    </lineage>
</organism>
<dbReference type="InterPro" id="IPR007627">
    <property type="entry name" value="RNA_pol_sigma70_r2"/>
</dbReference>
<dbReference type="GO" id="GO:0000428">
    <property type="term" value="C:DNA-directed RNA polymerase complex"/>
    <property type="evidence" value="ECO:0007669"/>
    <property type="project" value="UniProtKB-KW"/>
</dbReference>
<dbReference type="Proteomes" id="UP000647339">
    <property type="component" value="Unassembled WGS sequence"/>
</dbReference>
<gene>
    <name evidence="7" type="ORF">GCM10011339_20260</name>
</gene>
<evidence type="ECO:0000313" key="8">
    <source>
        <dbReference type="Proteomes" id="UP000647339"/>
    </source>
</evidence>
<dbReference type="EMBL" id="BMIU01000009">
    <property type="protein sequence ID" value="GGF31980.1"/>
    <property type="molecule type" value="Genomic_DNA"/>
</dbReference>
<evidence type="ECO:0000256" key="4">
    <source>
        <dbReference type="ARBA" id="ARBA00023163"/>
    </source>
</evidence>
<protein>
    <submittedName>
        <fullName evidence="7">DNA-directed RNA polymerase sigma-70 factor</fullName>
    </submittedName>
</protein>
<comment type="similarity">
    <text evidence="1">Belongs to the sigma-70 factor family. ECF subfamily.</text>
</comment>
<dbReference type="InterPro" id="IPR039425">
    <property type="entry name" value="RNA_pol_sigma-70-like"/>
</dbReference>
<feature type="domain" description="RNA polymerase sigma-70 region 2" evidence="5">
    <location>
        <begin position="43"/>
        <end position="104"/>
    </location>
</feature>
<keyword evidence="3" id="KW-0731">Sigma factor</keyword>
<keyword evidence="4" id="KW-0804">Transcription</keyword>
<evidence type="ECO:0000259" key="6">
    <source>
        <dbReference type="Pfam" id="PF08281"/>
    </source>
</evidence>
<dbReference type="PANTHER" id="PTHR43133:SF46">
    <property type="entry name" value="RNA POLYMERASE SIGMA-70 FACTOR ECF SUBFAMILY"/>
    <property type="match status" value="1"/>
</dbReference>
<dbReference type="InterPro" id="IPR013324">
    <property type="entry name" value="RNA_pol_sigma_r3/r4-like"/>
</dbReference>
<dbReference type="InterPro" id="IPR014284">
    <property type="entry name" value="RNA_pol_sigma-70_dom"/>
</dbReference>